<keyword evidence="3" id="KW-1185">Reference proteome</keyword>
<dbReference type="InterPro" id="IPR008942">
    <property type="entry name" value="ENTH_VHS"/>
</dbReference>
<dbReference type="SMART" id="SM00273">
    <property type="entry name" value="ENTH"/>
    <property type="match status" value="1"/>
</dbReference>
<dbReference type="PANTHER" id="PTHR10407">
    <property type="entry name" value="HUNTINGTIN INTERACTING PROTEIN 1"/>
    <property type="match status" value="1"/>
</dbReference>
<gene>
    <name evidence="2" type="ORF">WA026_015952</name>
</gene>
<feature type="domain" description="ENTH" evidence="1">
    <location>
        <begin position="3"/>
        <end position="131"/>
    </location>
</feature>
<dbReference type="GO" id="GO:0030864">
    <property type="term" value="C:cortical actin cytoskeleton"/>
    <property type="evidence" value="ECO:0007669"/>
    <property type="project" value="TreeGrafter"/>
</dbReference>
<dbReference type="AlphaFoldDB" id="A0AAW1U9J9"/>
<dbReference type="GO" id="GO:0048268">
    <property type="term" value="P:clathrin coat assembly"/>
    <property type="evidence" value="ECO:0007669"/>
    <property type="project" value="TreeGrafter"/>
</dbReference>
<dbReference type="GO" id="GO:0007015">
    <property type="term" value="P:actin filament organization"/>
    <property type="evidence" value="ECO:0007669"/>
    <property type="project" value="TreeGrafter"/>
</dbReference>
<evidence type="ECO:0000313" key="3">
    <source>
        <dbReference type="Proteomes" id="UP001431783"/>
    </source>
</evidence>
<dbReference type="FunFam" id="1.25.40.90:FF:000012">
    <property type="entry name" value="Huntingtin interacting protein 1-related"/>
    <property type="match status" value="1"/>
</dbReference>
<evidence type="ECO:0000313" key="2">
    <source>
        <dbReference type="EMBL" id="KAK9876917.1"/>
    </source>
</evidence>
<dbReference type="GO" id="GO:0006897">
    <property type="term" value="P:endocytosis"/>
    <property type="evidence" value="ECO:0007669"/>
    <property type="project" value="InterPro"/>
</dbReference>
<dbReference type="GO" id="GO:0051015">
    <property type="term" value="F:actin filament binding"/>
    <property type="evidence" value="ECO:0007669"/>
    <property type="project" value="TreeGrafter"/>
</dbReference>
<dbReference type="GO" id="GO:0030136">
    <property type="term" value="C:clathrin-coated vesicle"/>
    <property type="evidence" value="ECO:0007669"/>
    <property type="project" value="TreeGrafter"/>
</dbReference>
<name>A0AAW1U9J9_9CUCU</name>
<dbReference type="PROSITE" id="PS50942">
    <property type="entry name" value="ENTH"/>
    <property type="match status" value="1"/>
</dbReference>
<dbReference type="GO" id="GO:0032051">
    <property type="term" value="F:clathrin light chain binding"/>
    <property type="evidence" value="ECO:0007669"/>
    <property type="project" value="TreeGrafter"/>
</dbReference>
<reference evidence="2 3" key="1">
    <citation type="submission" date="2023-03" db="EMBL/GenBank/DDBJ databases">
        <title>Genome insight into feeding habits of ladybird beetles.</title>
        <authorList>
            <person name="Li H.-S."/>
            <person name="Huang Y.-H."/>
            <person name="Pang H."/>
        </authorList>
    </citation>
    <scope>NUCLEOTIDE SEQUENCE [LARGE SCALE GENOMIC DNA]</scope>
    <source>
        <strain evidence="2">SYSU_2023b</strain>
        <tissue evidence="2">Whole body</tissue>
    </source>
</reference>
<dbReference type="GO" id="GO:0080025">
    <property type="term" value="F:phosphatidylinositol-3,5-bisphosphate binding"/>
    <property type="evidence" value="ECO:0007669"/>
    <property type="project" value="TreeGrafter"/>
</dbReference>
<dbReference type="InterPro" id="IPR013809">
    <property type="entry name" value="ENTH"/>
</dbReference>
<dbReference type="GO" id="GO:0043325">
    <property type="term" value="F:phosphatidylinositol-3,4-bisphosphate binding"/>
    <property type="evidence" value="ECO:0007669"/>
    <property type="project" value="TreeGrafter"/>
</dbReference>
<dbReference type="Gene3D" id="1.25.40.90">
    <property type="match status" value="1"/>
</dbReference>
<dbReference type="InterPro" id="IPR030224">
    <property type="entry name" value="Sla2_fam"/>
</dbReference>
<dbReference type="EMBL" id="JARQZJ010000039">
    <property type="protein sequence ID" value="KAK9876917.1"/>
    <property type="molecule type" value="Genomic_DNA"/>
</dbReference>
<dbReference type="GO" id="GO:0035615">
    <property type="term" value="F:clathrin adaptor activity"/>
    <property type="evidence" value="ECO:0007669"/>
    <property type="project" value="TreeGrafter"/>
</dbReference>
<dbReference type="InterPro" id="IPR011417">
    <property type="entry name" value="ANTH_dom"/>
</dbReference>
<dbReference type="CDD" id="cd17006">
    <property type="entry name" value="ANTH_N_HIP1_like"/>
    <property type="match status" value="1"/>
</dbReference>
<dbReference type="PANTHER" id="PTHR10407:SF15">
    <property type="entry name" value="HUNTINGTIN INTERACTING PROTEIN 1"/>
    <property type="match status" value="1"/>
</dbReference>
<dbReference type="SUPFAM" id="SSF48464">
    <property type="entry name" value="ENTH/VHS domain"/>
    <property type="match status" value="1"/>
</dbReference>
<protein>
    <recommendedName>
        <fullName evidence="1">ENTH domain-containing protein</fullName>
    </recommendedName>
</protein>
<evidence type="ECO:0000259" key="1">
    <source>
        <dbReference type="PROSITE" id="PS50942"/>
    </source>
</evidence>
<dbReference type="Pfam" id="PF07651">
    <property type="entry name" value="ANTH"/>
    <property type="match status" value="1"/>
</dbReference>
<sequence length="264" mass="30447">MMTPLMNKRKLQQALQKAINTHEVPVKQKHVRSAIIGTFHTQGARTFWAIALRLPSLDDQIVAWKLCHVIHKILREGHPLCLVDSQRHVKDLDEIGKLWSHLNDGYGKMIRIYTSLLITKLEFHKRNPRFPGHLGVTPEELESIAGNDINNYFEMSVEMFDYLDNILDLQAAVFGSLNMARSNSMTNTGQCRLAPLVPCIQDASKLYDYCVKILFRLHYTLPPDTLVGHRDRFLKIFKLLKEFYNSTTTLQYFKDLISIPSLPK</sequence>
<organism evidence="2 3">
    <name type="scientific">Henosepilachna vigintioctopunctata</name>
    <dbReference type="NCBI Taxonomy" id="420089"/>
    <lineage>
        <taxon>Eukaryota</taxon>
        <taxon>Metazoa</taxon>
        <taxon>Ecdysozoa</taxon>
        <taxon>Arthropoda</taxon>
        <taxon>Hexapoda</taxon>
        <taxon>Insecta</taxon>
        <taxon>Pterygota</taxon>
        <taxon>Neoptera</taxon>
        <taxon>Endopterygota</taxon>
        <taxon>Coleoptera</taxon>
        <taxon>Polyphaga</taxon>
        <taxon>Cucujiformia</taxon>
        <taxon>Coccinelloidea</taxon>
        <taxon>Coccinellidae</taxon>
        <taxon>Epilachninae</taxon>
        <taxon>Epilachnini</taxon>
        <taxon>Henosepilachna</taxon>
    </lineage>
</organism>
<accession>A0AAW1U9J9</accession>
<comment type="caution">
    <text evidence="2">The sequence shown here is derived from an EMBL/GenBank/DDBJ whole genome shotgun (WGS) entry which is preliminary data.</text>
</comment>
<dbReference type="Proteomes" id="UP001431783">
    <property type="component" value="Unassembled WGS sequence"/>
</dbReference>
<proteinExistence type="predicted"/>